<feature type="transmembrane region" description="Helical" evidence="2">
    <location>
        <begin position="47"/>
        <end position="66"/>
    </location>
</feature>
<dbReference type="RefSeq" id="WP_340270257.1">
    <property type="nucleotide sequence ID" value="NZ_JBBEOG010000006.1"/>
</dbReference>
<keyword evidence="5" id="KW-1185">Reference proteome</keyword>
<organism evidence="4 5">
    <name type="scientific">Aquipuribacter nitratireducens</name>
    <dbReference type="NCBI Taxonomy" id="650104"/>
    <lineage>
        <taxon>Bacteria</taxon>
        <taxon>Bacillati</taxon>
        <taxon>Actinomycetota</taxon>
        <taxon>Actinomycetes</taxon>
        <taxon>Micrococcales</taxon>
        <taxon>Intrasporangiaceae</taxon>
        <taxon>Aquipuribacter</taxon>
    </lineage>
</organism>
<dbReference type="Proteomes" id="UP001596122">
    <property type="component" value="Unassembled WGS sequence"/>
</dbReference>
<protein>
    <submittedName>
        <fullName evidence="4">VTT domain-containing protein</fullName>
    </submittedName>
</protein>
<name>A0ABW0GRV7_9MICO</name>
<proteinExistence type="inferred from homology"/>
<evidence type="ECO:0000313" key="5">
    <source>
        <dbReference type="Proteomes" id="UP001596122"/>
    </source>
</evidence>
<gene>
    <name evidence="4" type="ORF">ACFPJ6_17705</name>
</gene>
<dbReference type="PANTHER" id="PTHR42709">
    <property type="entry name" value="ALKALINE PHOSPHATASE LIKE PROTEIN"/>
    <property type="match status" value="1"/>
</dbReference>
<comment type="caution">
    <text evidence="4">The sequence shown here is derived from an EMBL/GenBank/DDBJ whole genome shotgun (WGS) entry which is preliminary data.</text>
</comment>
<accession>A0ABW0GRV7</accession>
<sequence>MSEAPARPRAGRGRAVALVALVVVVNVGAYALLATDTAQRWLTALEQYAYGGSFLLSLLTNATVAVPVPYNPVVLQIMTVVEWPFLVAVLAAAGSALGESTGWWVGAQGRAVLPSEGRSGRVVTWLHRQSERRVPAAGALAVLAAVPNPAFDVAGLVAGTAGLPYPLFLVATFVGRLVRFLVFVLAAPVLLDAWPF</sequence>
<keyword evidence="2" id="KW-0472">Membrane</keyword>
<dbReference type="Pfam" id="PF09335">
    <property type="entry name" value="VTT_dom"/>
    <property type="match status" value="1"/>
</dbReference>
<evidence type="ECO:0000256" key="2">
    <source>
        <dbReference type="SAM" id="Phobius"/>
    </source>
</evidence>
<keyword evidence="2" id="KW-0812">Transmembrane</keyword>
<keyword evidence="2" id="KW-1133">Transmembrane helix</keyword>
<reference evidence="5" key="1">
    <citation type="journal article" date="2019" name="Int. J. Syst. Evol. Microbiol.">
        <title>The Global Catalogue of Microorganisms (GCM) 10K type strain sequencing project: providing services to taxonomists for standard genome sequencing and annotation.</title>
        <authorList>
            <consortium name="The Broad Institute Genomics Platform"/>
            <consortium name="The Broad Institute Genome Sequencing Center for Infectious Disease"/>
            <person name="Wu L."/>
            <person name="Ma J."/>
        </authorList>
    </citation>
    <scope>NUCLEOTIDE SEQUENCE [LARGE SCALE GENOMIC DNA]</scope>
    <source>
        <strain evidence="5">CCUG 43114</strain>
    </source>
</reference>
<feature type="transmembrane region" description="Helical" evidence="2">
    <location>
        <begin position="15"/>
        <end position="35"/>
    </location>
</feature>
<feature type="domain" description="VTT" evidence="3">
    <location>
        <begin position="74"/>
        <end position="186"/>
    </location>
</feature>
<dbReference type="InterPro" id="IPR051311">
    <property type="entry name" value="DedA_domain"/>
</dbReference>
<comment type="similarity">
    <text evidence="1">Belongs to the DedA family.</text>
</comment>
<evidence type="ECO:0000313" key="4">
    <source>
        <dbReference type="EMBL" id="MFC5382603.1"/>
    </source>
</evidence>
<feature type="transmembrane region" description="Helical" evidence="2">
    <location>
        <begin position="167"/>
        <end position="191"/>
    </location>
</feature>
<dbReference type="EMBL" id="JBHSLD010000028">
    <property type="protein sequence ID" value="MFC5382603.1"/>
    <property type="molecule type" value="Genomic_DNA"/>
</dbReference>
<dbReference type="PANTHER" id="PTHR42709:SF4">
    <property type="entry name" value="INNER MEMBRANE PROTEIN YQAA"/>
    <property type="match status" value="1"/>
</dbReference>
<evidence type="ECO:0000256" key="1">
    <source>
        <dbReference type="ARBA" id="ARBA00010792"/>
    </source>
</evidence>
<evidence type="ECO:0000259" key="3">
    <source>
        <dbReference type="Pfam" id="PF09335"/>
    </source>
</evidence>
<feature type="transmembrane region" description="Helical" evidence="2">
    <location>
        <begin position="73"/>
        <end position="97"/>
    </location>
</feature>
<dbReference type="InterPro" id="IPR032816">
    <property type="entry name" value="VTT_dom"/>
</dbReference>